<feature type="transmembrane region" description="Helical" evidence="1">
    <location>
        <begin position="20"/>
        <end position="40"/>
    </location>
</feature>
<dbReference type="EMBL" id="JBHUFD010000018">
    <property type="protein sequence ID" value="MFD1874839.1"/>
    <property type="molecule type" value="Genomic_DNA"/>
</dbReference>
<organism evidence="2 3">
    <name type="scientific">Hymenobacter bucti</name>
    <dbReference type="NCBI Taxonomy" id="1844114"/>
    <lineage>
        <taxon>Bacteria</taxon>
        <taxon>Pseudomonadati</taxon>
        <taxon>Bacteroidota</taxon>
        <taxon>Cytophagia</taxon>
        <taxon>Cytophagales</taxon>
        <taxon>Hymenobacteraceae</taxon>
        <taxon>Hymenobacter</taxon>
    </lineage>
</organism>
<keyword evidence="1" id="KW-0472">Membrane</keyword>
<dbReference type="Proteomes" id="UP001597197">
    <property type="component" value="Unassembled WGS sequence"/>
</dbReference>
<feature type="transmembrane region" description="Helical" evidence="1">
    <location>
        <begin position="77"/>
        <end position="95"/>
    </location>
</feature>
<keyword evidence="1" id="KW-0812">Transmembrane</keyword>
<feature type="transmembrane region" description="Helical" evidence="1">
    <location>
        <begin position="157"/>
        <end position="178"/>
    </location>
</feature>
<keyword evidence="3" id="KW-1185">Reference proteome</keyword>
<evidence type="ECO:0000313" key="2">
    <source>
        <dbReference type="EMBL" id="MFD1874839.1"/>
    </source>
</evidence>
<protein>
    <recommendedName>
        <fullName evidence="4">DUF308 domain-containing protein</fullName>
    </recommendedName>
</protein>
<feature type="transmembrane region" description="Helical" evidence="1">
    <location>
        <begin position="101"/>
        <end position="120"/>
    </location>
</feature>
<keyword evidence="1" id="KW-1133">Transmembrane helix</keyword>
<proteinExistence type="predicted"/>
<accession>A0ABW4QZL6</accession>
<dbReference type="RefSeq" id="WP_382319444.1">
    <property type="nucleotide sequence ID" value="NZ_JBHUIA010000002.1"/>
</dbReference>
<evidence type="ECO:0000256" key="1">
    <source>
        <dbReference type="SAM" id="Phobius"/>
    </source>
</evidence>
<sequence>MSPATSSFSQPTSMAQDLRILYFVRAAFALLWAGLLAAQLPALTPLLLVLYPIWDVLATFADLRASRRSNREATGPRYLNILIGLATAAAVVVALQQGTAAVLAVFGAWAILTGFIQLILGWRRQRAVGGQWPMMLSGGQSALAGTAFILLAHSPSLGIKSLVGYAAFGGFYFLLAAWRLHATKPAALSDTVS</sequence>
<evidence type="ECO:0000313" key="3">
    <source>
        <dbReference type="Proteomes" id="UP001597197"/>
    </source>
</evidence>
<feature type="transmembrane region" description="Helical" evidence="1">
    <location>
        <begin position="46"/>
        <end position="65"/>
    </location>
</feature>
<feature type="transmembrane region" description="Helical" evidence="1">
    <location>
        <begin position="132"/>
        <end position="151"/>
    </location>
</feature>
<evidence type="ECO:0008006" key="4">
    <source>
        <dbReference type="Google" id="ProtNLM"/>
    </source>
</evidence>
<name>A0ABW4QZL6_9BACT</name>
<comment type="caution">
    <text evidence="2">The sequence shown here is derived from an EMBL/GenBank/DDBJ whole genome shotgun (WGS) entry which is preliminary data.</text>
</comment>
<reference evidence="3" key="1">
    <citation type="journal article" date="2019" name="Int. J. Syst. Evol. Microbiol.">
        <title>The Global Catalogue of Microorganisms (GCM) 10K type strain sequencing project: providing services to taxonomists for standard genome sequencing and annotation.</title>
        <authorList>
            <consortium name="The Broad Institute Genomics Platform"/>
            <consortium name="The Broad Institute Genome Sequencing Center for Infectious Disease"/>
            <person name="Wu L."/>
            <person name="Ma J."/>
        </authorList>
    </citation>
    <scope>NUCLEOTIDE SEQUENCE [LARGE SCALE GENOMIC DNA]</scope>
    <source>
        <strain evidence="3">CGMCC 1.15795</strain>
    </source>
</reference>
<gene>
    <name evidence="2" type="ORF">ACFSDX_20565</name>
</gene>